<gene>
    <name evidence="3" type="ORF">IM532_08865</name>
</gene>
<proteinExistence type="predicted"/>
<dbReference type="SUPFAM" id="SSF56214">
    <property type="entry name" value="4'-phosphopantetheinyl transferase"/>
    <property type="match status" value="2"/>
</dbReference>
<dbReference type="InterPro" id="IPR008278">
    <property type="entry name" value="4-PPantetheinyl_Trfase_dom"/>
</dbReference>
<keyword evidence="4" id="KW-1185">Reference proteome</keyword>
<keyword evidence="1 3" id="KW-0808">Transferase</keyword>
<dbReference type="GO" id="GO:0008897">
    <property type="term" value="F:holo-[acyl-carrier-protein] synthase activity"/>
    <property type="evidence" value="ECO:0007669"/>
    <property type="project" value="InterPro"/>
</dbReference>
<name>A0A8J7G6A3_9FLAO</name>
<dbReference type="EMBL" id="JADGIK010000005">
    <property type="protein sequence ID" value="MBF0597557.1"/>
    <property type="molecule type" value="Genomic_DNA"/>
</dbReference>
<accession>A0A8J7G6A3</accession>
<dbReference type="RefSeq" id="WP_194183098.1">
    <property type="nucleotide sequence ID" value="NZ_JADGIK010000005.1"/>
</dbReference>
<evidence type="ECO:0000313" key="4">
    <source>
        <dbReference type="Proteomes" id="UP000608754"/>
    </source>
</evidence>
<feature type="domain" description="4'-phosphopantetheinyl transferase" evidence="2">
    <location>
        <begin position="101"/>
        <end position="191"/>
    </location>
</feature>
<organism evidence="3 4">
    <name type="scientific">Faecalibacter rhinopitheci</name>
    <dbReference type="NCBI Taxonomy" id="2779678"/>
    <lineage>
        <taxon>Bacteria</taxon>
        <taxon>Pseudomonadati</taxon>
        <taxon>Bacteroidota</taxon>
        <taxon>Flavobacteriia</taxon>
        <taxon>Flavobacteriales</taxon>
        <taxon>Weeksellaceae</taxon>
        <taxon>Faecalibacter</taxon>
    </lineage>
</organism>
<evidence type="ECO:0000259" key="2">
    <source>
        <dbReference type="Pfam" id="PF01648"/>
    </source>
</evidence>
<dbReference type="Proteomes" id="UP000608754">
    <property type="component" value="Unassembled WGS sequence"/>
</dbReference>
<protein>
    <submittedName>
        <fullName evidence="3">4'-phosphopantetheinyl transferase superfamily protein</fullName>
    </submittedName>
</protein>
<sequence>MPIIDYINKSNHVKIITWEVTETNEELLDLLQLNDYRIEKYKNLRPKQAREYLGLRACLKELGVDYDVNYDEKGKPYLPTDAQISITHSYGKVSVGVSDFAIGIDIELSRPHKISNIKNKFVRLDEQEWLPKIDENEYLHIIWGIKEGLYKLNGGNLWNFLHHYRVEQFDLVENQSIICWISDHDKSQRYIAHYKMIEDHYLIWVLDYE</sequence>
<dbReference type="Pfam" id="PF01648">
    <property type="entry name" value="ACPS"/>
    <property type="match status" value="1"/>
</dbReference>
<comment type="caution">
    <text evidence="3">The sequence shown here is derived from an EMBL/GenBank/DDBJ whole genome shotgun (WGS) entry which is preliminary data.</text>
</comment>
<dbReference type="GO" id="GO:0000287">
    <property type="term" value="F:magnesium ion binding"/>
    <property type="evidence" value="ECO:0007669"/>
    <property type="project" value="InterPro"/>
</dbReference>
<evidence type="ECO:0000313" key="3">
    <source>
        <dbReference type="EMBL" id="MBF0597557.1"/>
    </source>
</evidence>
<dbReference type="Gene3D" id="3.90.470.20">
    <property type="entry name" value="4'-phosphopantetheinyl transferase domain"/>
    <property type="match status" value="2"/>
</dbReference>
<reference evidence="3" key="1">
    <citation type="submission" date="2020-10" db="EMBL/GenBank/DDBJ databases">
        <authorList>
            <person name="Lu T."/>
            <person name="Wang Q."/>
            <person name="Han X."/>
        </authorList>
    </citation>
    <scope>NUCLEOTIDE SEQUENCE</scope>
    <source>
        <strain evidence="3">WQ 117</strain>
    </source>
</reference>
<evidence type="ECO:0000256" key="1">
    <source>
        <dbReference type="ARBA" id="ARBA00022679"/>
    </source>
</evidence>
<dbReference type="InterPro" id="IPR037143">
    <property type="entry name" value="4-PPantetheinyl_Trfase_dom_sf"/>
</dbReference>
<dbReference type="AlphaFoldDB" id="A0A8J7G6A3"/>